<reference evidence="8 9" key="1">
    <citation type="submission" date="2018-07" db="EMBL/GenBank/DDBJ databases">
        <title>Genomic Encyclopedia of Type Strains, Phase IV (KMG-IV): sequencing the most valuable type-strain genomes for metagenomic binning, comparative biology and taxonomic classification.</title>
        <authorList>
            <person name="Goeker M."/>
        </authorList>
    </citation>
    <scope>NUCLEOTIDE SEQUENCE [LARGE SCALE GENOMIC DNA]</scope>
    <source>
        <strain evidence="8 9">DSM 27016</strain>
    </source>
</reference>
<dbReference type="EMBL" id="QPJT01000014">
    <property type="protein sequence ID" value="RCX14775.1"/>
    <property type="molecule type" value="Genomic_DNA"/>
</dbReference>
<protein>
    <recommendedName>
        <fullName evidence="2">Negative regulator of flagellin synthesis</fullName>
    </recommendedName>
</protein>
<evidence type="ECO:0000256" key="6">
    <source>
        <dbReference type="ARBA" id="ARBA00023163"/>
    </source>
</evidence>
<comment type="similarity">
    <text evidence="1">Belongs to the FlgM family.</text>
</comment>
<comment type="caution">
    <text evidence="8">The sequence shown here is derived from an EMBL/GenBank/DDBJ whole genome shotgun (WGS) entry which is preliminary data.</text>
</comment>
<dbReference type="NCBIfam" id="TIGR03824">
    <property type="entry name" value="FlgM_jcvi"/>
    <property type="match status" value="1"/>
</dbReference>
<evidence type="ECO:0000313" key="8">
    <source>
        <dbReference type="EMBL" id="RCX14775.1"/>
    </source>
</evidence>
<dbReference type="SUPFAM" id="SSF101498">
    <property type="entry name" value="Anti-sigma factor FlgM"/>
    <property type="match status" value="1"/>
</dbReference>
<dbReference type="Pfam" id="PF04316">
    <property type="entry name" value="FlgM"/>
    <property type="match status" value="1"/>
</dbReference>
<dbReference type="InterPro" id="IPR035890">
    <property type="entry name" value="Anti-sigma-28_factor_FlgM_sf"/>
</dbReference>
<evidence type="ECO:0000256" key="4">
    <source>
        <dbReference type="ARBA" id="ARBA00022795"/>
    </source>
</evidence>
<evidence type="ECO:0000256" key="2">
    <source>
        <dbReference type="ARBA" id="ARBA00017823"/>
    </source>
</evidence>
<keyword evidence="3" id="KW-0678">Repressor</keyword>
<dbReference type="Proteomes" id="UP000253034">
    <property type="component" value="Unassembled WGS sequence"/>
</dbReference>
<proteinExistence type="inferred from homology"/>
<keyword evidence="9" id="KW-1185">Reference proteome</keyword>
<dbReference type="InterPro" id="IPR007412">
    <property type="entry name" value="FlgM"/>
</dbReference>
<gene>
    <name evidence="8" type="ORF">DFR58_1149</name>
</gene>
<dbReference type="AlphaFoldDB" id="A0A369B0C3"/>
<sequence length="95" mass="10672">MKVWGEIPKILGIYENQKSVKKIEAASEIKSKKDVVSISSHAKDLQTVIKAIKDMPDIRQDKVSEISLRFKTGVYNVDGKETADKILKSVLDKKV</sequence>
<dbReference type="RefSeq" id="WP_114298217.1">
    <property type="nucleotide sequence ID" value="NZ_QPJT01000014.1"/>
</dbReference>
<evidence type="ECO:0000256" key="3">
    <source>
        <dbReference type="ARBA" id="ARBA00022491"/>
    </source>
</evidence>
<dbReference type="InterPro" id="IPR031316">
    <property type="entry name" value="FlgM_C"/>
</dbReference>
<evidence type="ECO:0000259" key="7">
    <source>
        <dbReference type="Pfam" id="PF04316"/>
    </source>
</evidence>
<keyword evidence="6" id="KW-0804">Transcription</keyword>
<accession>A0A369B0C3</accession>
<evidence type="ECO:0000256" key="5">
    <source>
        <dbReference type="ARBA" id="ARBA00023015"/>
    </source>
</evidence>
<feature type="domain" description="Anti-sigma-28 factor FlgM C-terminal" evidence="7">
    <location>
        <begin position="34"/>
        <end position="88"/>
    </location>
</feature>
<evidence type="ECO:0000313" key="9">
    <source>
        <dbReference type="Proteomes" id="UP000253034"/>
    </source>
</evidence>
<dbReference type="GO" id="GO:0045892">
    <property type="term" value="P:negative regulation of DNA-templated transcription"/>
    <property type="evidence" value="ECO:0007669"/>
    <property type="project" value="InterPro"/>
</dbReference>
<organism evidence="8 9">
    <name type="scientific">Anaerobacterium chartisolvens</name>
    <dbReference type="NCBI Taxonomy" id="1297424"/>
    <lineage>
        <taxon>Bacteria</taxon>
        <taxon>Bacillati</taxon>
        <taxon>Bacillota</taxon>
        <taxon>Clostridia</taxon>
        <taxon>Eubacteriales</taxon>
        <taxon>Oscillospiraceae</taxon>
        <taxon>Anaerobacterium</taxon>
    </lineage>
</organism>
<dbReference type="OrthoDB" id="2112849at2"/>
<evidence type="ECO:0000256" key="1">
    <source>
        <dbReference type="ARBA" id="ARBA00005322"/>
    </source>
</evidence>
<dbReference type="GO" id="GO:0044781">
    <property type="term" value="P:bacterial-type flagellum organization"/>
    <property type="evidence" value="ECO:0007669"/>
    <property type="project" value="UniProtKB-KW"/>
</dbReference>
<keyword evidence="5" id="KW-0805">Transcription regulation</keyword>
<keyword evidence="4" id="KW-1005">Bacterial flagellum biogenesis</keyword>
<name>A0A369B0C3_9FIRM</name>